<dbReference type="KEGG" id="rlc:K227x_42920"/>
<gene>
    <name evidence="1" type="primary">tuaH</name>
    <name evidence="1" type="ORF">K227x_42920</name>
</gene>
<keyword evidence="1" id="KW-0328">Glycosyltransferase</keyword>
<proteinExistence type="predicted"/>
<keyword evidence="1" id="KW-0808">Transferase</keyword>
<dbReference type="Gene3D" id="3.40.50.11010">
    <property type="match status" value="1"/>
</dbReference>
<evidence type="ECO:0000313" key="2">
    <source>
        <dbReference type="Proteomes" id="UP000318538"/>
    </source>
</evidence>
<sequence length="399" mass="44310">MIWDVSCSKRQRPKVNIAFVSHSAFHPAMVVGSHQLARVWAKLGHRVIHVSLPLTPFHLSRIGRPHMKQRFDSAWGGATEREPNLIEWVPLAAVPWDVAKYLSAPLGHNFSVPLAKRIRAVLSRFGFSSIDVALIDEPRMVGVEPVLQARKTVYRATDLYAQYRGDPSILDAERKILASADGIFATSDPVARHLRDLSGGREVDVFRNGFDADHFRERRDEDPSLAGIDGPRAVYVGAIDHRLDLDGVVGMALRRPDLNVLMYGPTTISLPADSPSNLRWMGPITYDRLPAVLQHCDVAMLPLVDNEENHGRSPMKYFEYRSSNIPIAAFAAESLAPLSSSDSLFLYQQAGASGLGEAVDAALAFRRDPQGFSTTNLDDDMSWQQIASRMLTRIESLHL</sequence>
<dbReference type="EC" id="2.4.-.-" evidence="1"/>
<protein>
    <submittedName>
        <fullName evidence="1">Teichuronic acid biosynthesis glycosyltransferase TuaH</fullName>
        <ecNumber evidence="1">2.4.-.-</ecNumber>
    </submittedName>
</protein>
<name>A0A517NFJ4_9BACT</name>
<reference evidence="1 2" key="1">
    <citation type="submission" date="2019-02" db="EMBL/GenBank/DDBJ databases">
        <title>Deep-cultivation of Planctomycetes and their phenomic and genomic characterization uncovers novel biology.</title>
        <authorList>
            <person name="Wiegand S."/>
            <person name="Jogler M."/>
            <person name="Boedeker C."/>
            <person name="Pinto D."/>
            <person name="Vollmers J."/>
            <person name="Rivas-Marin E."/>
            <person name="Kohn T."/>
            <person name="Peeters S.H."/>
            <person name="Heuer A."/>
            <person name="Rast P."/>
            <person name="Oberbeckmann S."/>
            <person name="Bunk B."/>
            <person name="Jeske O."/>
            <person name="Meyerdierks A."/>
            <person name="Storesund J.E."/>
            <person name="Kallscheuer N."/>
            <person name="Luecker S."/>
            <person name="Lage O.M."/>
            <person name="Pohl T."/>
            <person name="Merkel B.J."/>
            <person name="Hornburger P."/>
            <person name="Mueller R.-W."/>
            <person name="Bruemmer F."/>
            <person name="Labrenz M."/>
            <person name="Spormann A.M."/>
            <person name="Op den Camp H."/>
            <person name="Overmann J."/>
            <person name="Amann R."/>
            <person name="Jetten M.S.M."/>
            <person name="Mascher T."/>
            <person name="Medema M.H."/>
            <person name="Devos D.P."/>
            <person name="Kaster A.-K."/>
            <person name="Ovreas L."/>
            <person name="Rohde M."/>
            <person name="Galperin M.Y."/>
            <person name="Jogler C."/>
        </authorList>
    </citation>
    <scope>NUCLEOTIDE SEQUENCE [LARGE SCALE GENOMIC DNA]</scope>
    <source>
        <strain evidence="1 2">K22_7</strain>
    </source>
</reference>
<organism evidence="1 2">
    <name type="scientific">Rubripirellula lacrimiformis</name>
    <dbReference type="NCBI Taxonomy" id="1930273"/>
    <lineage>
        <taxon>Bacteria</taxon>
        <taxon>Pseudomonadati</taxon>
        <taxon>Planctomycetota</taxon>
        <taxon>Planctomycetia</taxon>
        <taxon>Pirellulales</taxon>
        <taxon>Pirellulaceae</taxon>
        <taxon>Rubripirellula</taxon>
    </lineage>
</organism>
<dbReference type="AlphaFoldDB" id="A0A517NFJ4"/>
<dbReference type="GO" id="GO:0016757">
    <property type="term" value="F:glycosyltransferase activity"/>
    <property type="evidence" value="ECO:0007669"/>
    <property type="project" value="UniProtKB-KW"/>
</dbReference>
<dbReference type="SUPFAM" id="SSF53756">
    <property type="entry name" value="UDP-Glycosyltransferase/glycogen phosphorylase"/>
    <property type="match status" value="1"/>
</dbReference>
<dbReference type="Proteomes" id="UP000318538">
    <property type="component" value="Chromosome"/>
</dbReference>
<dbReference type="Gene3D" id="3.40.50.2000">
    <property type="entry name" value="Glycogen Phosphorylase B"/>
    <property type="match status" value="1"/>
</dbReference>
<accession>A0A517NFJ4</accession>
<dbReference type="EMBL" id="CP036525">
    <property type="protein sequence ID" value="QDT05887.1"/>
    <property type="molecule type" value="Genomic_DNA"/>
</dbReference>
<evidence type="ECO:0000313" key="1">
    <source>
        <dbReference type="EMBL" id="QDT05887.1"/>
    </source>
</evidence>
<keyword evidence="2" id="KW-1185">Reference proteome</keyword>